<reference evidence="1" key="1">
    <citation type="submission" date="2023-03" db="EMBL/GenBank/DDBJ databases">
        <authorList>
            <person name="Julca I."/>
        </authorList>
    </citation>
    <scope>NUCLEOTIDE SEQUENCE</scope>
</reference>
<dbReference type="PANTHER" id="PTHR33156:SF2">
    <property type="entry name" value="OS01G0738000 PROTEIN"/>
    <property type="match status" value="1"/>
</dbReference>
<protein>
    <submittedName>
        <fullName evidence="1">OLC1v1011189C1</fullName>
    </submittedName>
</protein>
<sequence>MASNYGGRLLQRCSNSAKAFTSPATRLASVASGSSKLGGLAPSMPSSTSRLARRQRLFSNSRLPLALGCGQSLIPLHSVTASALLKSMLSSEVGQWSCLSEDKSSRRQEVNFIVIYLKFRADQGLGH</sequence>
<dbReference type="AlphaFoldDB" id="A0AAV1DW07"/>
<dbReference type="PANTHER" id="PTHR33156">
    <property type="entry name" value="OS02G0230000 PROTEIN"/>
    <property type="match status" value="1"/>
</dbReference>
<organism evidence="1 2">
    <name type="scientific">Oldenlandia corymbosa var. corymbosa</name>
    <dbReference type="NCBI Taxonomy" id="529605"/>
    <lineage>
        <taxon>Eukaryota</taxon>
        <taxon>Viridiplantae</taxon>
        <taxon>Streptophyta</taxon>
        <taxon>Embryophyta</taxon>
        <taxon>Tracheophyta</taxon>
        <taxon>Spermatophyta</taxon>
        <taxon>Magnoliopsida</taxon>
        <taxon>eudicotyledons</taxon>
        <taxon>Gunneridae</taxon>
        <taxon>Pentapetalae</taxon>
        <taxon>asterids</taxon>
        <taxon>lamiids</taxon>
        <taxon>Gentianales</taxon>
        <taxon>Rubiaceae</taxon>
        <taxon>Rubioideae</taxon>
        <taxon>Spermacoceae</taxon>
        <taxon>Hedyotis-Oldenlandia complex</taxon>
        <taxon>Oldenlandia</taxon>
    </lineage>
</organism>
<accession>A0AAV1DW07</accession>
<proteinExistence type="predicted"/>
<dbReference type="GO" id="GO:0005739">
    <property type="term" value="C:mitochondrion"/>
    <property type="evidence" value="ECO:0007669"/>
    <property type="project" value="TreeGrafter"/>
</dbReference>
<keyword evidence="2" id="KW-1185">Reference proteome</keyword>
<evidence type="ECO:0000313" key="1">
    <source>
        <dbReference type="EMBL" id="CAI9111055.1"/>
    </source>
</evidence>
<dbReference type="EMBL" id="OX459123">
    <property type="protein sequence ID" value="CAI9111055.1"/>
    <property type="molecule type" value="Genomic_DNA"/>
</dbReference>
<name>A0AAV1DW07_OLDCO</name>
<gene>
    <name evidence="1" type="ORF">OLC1_LOCUS18568</name>
</gene>
<dbReference type="Proteomes" id="UP001161247">
    <property type="component" value="Chromosome 6"/>
</dbReference>
<evidence type="ECO:0000313" key="2">
    <source>
        <dbReference type="Proteomes" id="UP001161247"/>
    </source>
</evidence>
<dbReference type="InterPro" id="IPR043459">
    <property type="entry name" value="NFD6/NOXY2-like"/>
</dbReference>